<evidence type="ECO:0000313" key="17">
    <source>
        <dbReference type="RefSeq" id="XP_046587948.1"/>
    </source>
</evidence>
<dbReference type="InterPro" id="IPR017972">
    <property type="entry name" value="Cyt_P450_CS"/>
</dbReference>
<accession>A0ABM3FIV8</accession>
<proteinExistence type="inferred from homology"/>
<evidence type="ECO:0000256" key="10">
    <source>
        <dbReference type="ARBA" id="ARBA00023002"/>
    </source>
</evidence>
<evidence type="ECO:0000256" key="1">
    <source>
        <dbReference type="ARBA" id="ARBA00001971"/>
    </source>
</evidence>
<evidence type="ECO:0000313" key="16">
    <source>
        <dbReference type="Proteomes" id="UP000829291"/>
    </source>
</evidence>
<keyword evidence="10 14" id="KW-0560">Oxidoreductase</keyword>
<dbReference type="InterPro" id="IPR036396">
    <property type="entry name" value="Cyt_P450_sf"/>
</dbReference>
<keyword evidence="12 14" id="KW-0503">Monooxygenase</keyword>
<protein>
    <submittedName>
        <fullName evidence="17 18">Cytochrome P450 4C1 isoform X2</fullName>
    </submittedName>
</protein>
<keyword evidence="6 14" id="KW-0349">Heme</keyword>
<evidence type="ECO:0000256" key="14">
    <source>
        <dbReference type="RuleBase" id="RU000461"/>
    </source>
</evidence>
<name>A0ABM3FIV8_NEOLC</name>
<organism evidence="16 18">
    <name type="scientific">Neodiprion lecontei</name>
    <name type="common">Redheaded pine sawfly</name>
    <dbReference type="NCBI Taxonomy" id="441921"/>
    <lineage>
        <taxon>Eukaryota</taxon>
        <taxon>Metazoa</taxon>
        <taxon>Ecdysozoa</taxon>
        <taxon>Arthropoda</taxon>
        <taxon>Hexapoda</taxon>
        <taxon>Insecta</taxon>
        <taxon>Pterygota</taxon>
        <taxon>Neoptera</taxon>
        <taxon>Endopterygota</taxon>
        <taxon>Hymenoptera</taxon>
        <taxon>Tenthredinoidea</taxon>
        <taxon>Diprionidae</taxon>
        <taxon>Diprioninae</taxon>
        <taxon>Neodiprion</taxon>
    </lineage>
</organism>
<evidence type="ECO:0000256" key="4">
    <source>
        <dbReference type="ARBA" id="ARBA00004406"/>
    </source>
</evidence>
<evidence type="ECO:0000256" key="11">
    <source>
        <dbReference type="ARBA" id="ARBA00023004"/>
    </source>
</evidence>
<dbReference type="InterPro" id="IPR001128">
    <property type="entry name" value="Cyt_P450"/>
</dbReference>
<evidence type="ECO:0000256" key="2">
    <source>
        <dbReference type="ARBA" id="ARBA00003690"/>
    </source>
</evidence>
<dbReference type="SUPFAM" id="SSF48264">
    <property type="entry name" value="Cytochrome P450"/>
    <property type="match status" value="1"/>
</dbReference>
<dbReference type="PRINTS" id="PR00385">
    <property type="entry name" value="P450"/>
</dbReference>
<evidence type="ECO:0000313" key="18">
    <source>
        <dbReference type="RefSeq" id="XP_046587949.1"/>
    </source>
</evidence>
<evidence type="ECO:0000256" key="9">
    <source>
        <dbReference type="ARBA" id="ARBA00022848"/>
    </source>
</evidence>
<dbReference type="Pfam" id="PF00067">
    <property type="entry name" value="p450"/>
    <property type="match status" value="1"/>
</dbReference>
<dbReference type="PROSITE" id="PS00086">
    <property type="entry name" value="CYTOCHROME_P450"/>
    <property type="match status" value="1"/>
</dbReference>
<keyword evidence="9" id="KW-0492">Microsome</keyword>
<evidence type="ECO:0000256" key="8">
    <source>
        <dbReference type="ARBA" id="ARBA00022824"/>
    </source>
</evidence>
<evidence type="ECO:0000256" key="3">
    <source>
        <dbReference type="ARBA" id="ARBA00004174"/>
    </source>
</evidence>
<feature type="transmembrane region" description="Helical" evidence="15">
    <location>
        <begin position="6"/>
        <end position="24"/>
    </location>
</feature>
<evidence type="ECO:0000256" key="7">
    <source>
        <dbReference type="ARBA" id="ARBA00022723"/>
    </source>
</evidence>
<dbReference type="RefSeq" id="XP_046587948.1">
    <property type="nucleotide sequence ID" value="XM_046731992.1"/>
</dbReference>
<evidence type="ECO:0000256" key="5">
    <source>
        <dbReference type="ARBA" id="ARBA00010617"/>
    </source>
</evidence>
<comment type="cofactor">
    <cofactor evidence="1">
        <name>heme</name>
        <dbReference type="ChEBI" id="CHEBI:30413"/>
    </cofactor>
</comment>
<evidence type="ECO:0000256" key="15">
    <source>
        <dbReference type="SAM" id="Phobius"/>
    </source>
</evidence>
<comment type="function">
    <text evidence="2">May be involved in the metabolism of insect hormones and in the breakdown of synthetic insecticides.</text>
</comment>
<keyword evidence="11 14" id="KW-0408">Iron</keyword>
<keyword evidence="15" id="KW-0812">Transmembrane</keyword>
<keyword evidence="8" id="KW-0256">Endoplasmic reticulum</keyword>
<keyword evidence="16" id="KW-1185">Reference proteome</keyword>
<dbReference type="Gene3D" id="1.10.630.10">
    <property type="entry name" value="Cytochrome P450"/>
    <property type="match status" value="1"/>
</dbReference>
<dbReference type="PANTHER" id="PTHR24291">
    <property type="entry name" value="CYTOCHROME P450 FAMILY 4"/>
    <property type="match status" value="1"/>
</dbReference>
<keyword evidence="13 15" id="KW-0472">Membrane</keyword>
<gene>
    <name evidence="17 18" type="primary">LOC107225542</name>
</gene>
<keyword evidence="15" id="KW-1133">Transmembrane helix</keyword>
<comment type="subcellular location">
    <subcellularLocation>
        <location evidence="4">Endoplasmic reticulum membrane</location>
        <topology evidence="4">Peripheral membrane protein</topology>
    </subcellularLocation>
    <subcellularLocation>
        <location evidence="3">Microsome membrane</location>
        <topology evidence="3">Peripheral membrane protein</topology>
    </subcellularLocation>
</comment>
<dbReference type="Proteomes" id="UP000829291">
    <property type="component" value="Chromosome 2"/>
</dbReference>
<reference evidence="17 18" key="1">
    <citation type="submission" date="2025-05" db="UniProtKB">
        <authorList>
            <consortium name="RefSeq"/>
        </authorList>
    </citation>
    <scope>IDENTIFICATION</scope>
    <source>
        <tissue evidence="17 18">Thorax and Abdomen</tissue>
    </source>
</reference>
<evidence type="ECO:0000256" key="13">
    <source>
        <dbReference type="ARBA" id="ARBA00023136"/>
    </source>
</evidence>
<sequence length="528" mass="60885">MCLLHNIVASAFLGGIVYWLIYHMRRLPFYQKAWKFSGPSIVLPILGNALYFAGNTENILNKFTELSRAYPSPYRVWLGSELLIILSRPEEIKTVLWSEKAIEKTRFFEFFQPWLGNGLFTAPGEIWRVRRKLIGPTFNLRILESFVTVFAVQSNVMVRKMETELNGEEFLVFDYVSMCTLDIICETAMGVSVGAQVNNHSSYVEAVEKSLKIIYRRAFSIWLHPPAIFNRTQAGKEQNKHIKTMHNFTSNVIQRKRKALLNRNTKKTAVKYGEDTESDSPSERKAFLDLLMQLTDDKMKFSDSELREEVDTMIAAGSDTTSNTVSFVMLMLASYPDIQEKAYLELCEIYGSYDSNKRIVTYEDLPRMRYLELVIKETMRVLPIIALITRTITDDLDIGEYTLPKGSLAVIDILSIHRNEEFWPDPLKFNPDRFLPDEVAERHAYCYIPFSAGPRNCIGLRFAMMAMKTILATMLRRYIIKKDKIVPLDDVKLKSEGVTKPVEPIMLRIEERRVTISCHADCSLHGYF</sequence>
<comment type="similarity">
    <text evidence="5 14">Belongs to the cytochrome P450 family.</text>
</comment>
<dbReference type="InterPro" id="IPR002401">
    <property type="entry name" value="Cyt_P450_E_grp-I"/>
</dbReference>
<dbReference type="CDD" id="cd20628">
    <property type="entry name" value="CYP4"/>
    <property type="match status" value="1"/>
</dbReference>
<evidence type="ECO:0000256" key="6">
    <source>
        <dbReference type="ARBA" id="ARBA00022617"/>
    </source>
</evidence>
<dbReference type="GeneID" id="107225542"/>
<keyword evidence="7 14" id="KW-0479">Metal-binding</keyword>
<dbReference type="InterPro" id="IPR050196">
    <property type="entry name" value="Cytochrome_P450_Monoox"/>
</dbReference>
<dbReference type="PANTHER" id="PTHR24291:SF189">
    <property type="entry name" value="CYTOCHROME P450 4C3-RELATED"/>
    <property type="match status" value="1"/>
</dbReference>
<dbReference type="RefSeq" id="XP_046587949.1">
    <property type="nucleotide sequence ID" value="XM_046731993.1"/>
</dbReference>
<evidence type="ECO:0000256" key="12">
    <source>
        <dbReference type="ARBA" id="ARBA00023033"/>
    </source>
</evidence>
<dbReference type="PRINTS" id="PR00463">
    <property type="entry name" value="EP450I"/>
</dbReference>